<protein>
    <submittedName>
        <fullName evidence="1">Uncharacterized protein</fullName>
    </submittedName>
</protein>
<name>A0A0C9YCI6_9AGAM</name>
<dbReference type="EMBL" id="KN833938">
    <property type="protein sequence ID" value="KIK14441.1"/>
    <property type="molecule type" value="Genomic_DNA"/>
</dbReference>
<gene>
    <name evidence="1" type="ORF">PISMIDRAFT_687994</name>
</gene>
<organism evidence="1 2">
    <name type="scientific">Pisolithus microcarpus 441</name>
    <dbReference type="NCBI Taxonomy" id="765257"/>
    <lineage>
        <taxon>Eukaryota</taxon>
        <taxon>Fungi</taxon>
        <taxon>Dikarya</taxon>
        <taxon>Basidiomycota</taxon>
        <taxon>Agaricomycotina</taxon>
        <taxon>Agaricomycetes</taxon>
        <taxon>Agaricomycetidae</taxon>
        <taxon>Boletales</taxon>
        <taxon>Sclerodermatineae</taxon>
        <taxon>Pisolithaceae</taxon>
        <taxon>Pisolithus</taxon>
    </lineage>
</organism>
<dbReference type="AlphaFoldDB" id="A0A0C9YCI6"/>
<proteinExistence type="predicted"/>
<evidence type="ECO:0000313" key="1">
    <source>
        <dbReference type="EMBL" id="KIK14441.1"/>
    </source>
</evidence>
<sequence length="54" mass="6069">MFGCEKPLVTVHEIIQVLICRVAECELVEIGVPTTDIIHHPTDSTEVKRRQRAG</sequence>
<evidence type="ECO:0000313" key="2">
    <source>
        <dbReference type="Proteomes" id="UP000054018"/>
    </source>
</evidence>
<dbReference type="Proteomes" id="UP000054018">
    <property type="component" value="Unassembled WGS sequence"/>
</dbReference>
<keyword evidence="2" id="KW-1185">Reference proteome</keyword>
<reference evidence="2" key="2">
    <citation type="submission" date="2015-01" db="EMBL/GenBank/DDBJ databases">
        <title>Evolutionary Origins and Diversification of the Mycorrhizal Mutualists.</title>
        <authorList>
            <consortium name="DOE Joint Genome Institute"/>
            <consortium name="Mycorrhizal Genomics Consortium"/>
            <person name="Kohler A."/>
            <person name="Kuo A."/>
            <person name="Nagy L.G."/>
            <person name="Floudas D."/>
            <person name="Copeland A."/>
            <person name="Barry K.W."/>
            <person name="Cichocki N."/>
            <person name="Veneault-Fourrey C."/>
            <person name="LaButti K."/>
            <person name="Lindquist E.A."/>
            <person name="Lipzen A."/>
            <person name="Lundell T."/>
            <person name="Morin E."/>
            <person name="Murat C."/>
            <person name="Riley R."/>
            <person name="Ohm R."/>
            <person name="Sun H."/>
            <person name="Tunlid A."/>
            <person name="Henrissat B."/>
            <person name="Grigoriev I.V."/>
            <person name="Hibbett D.S."/>
            <person name="Martin F."/>
        </authorList>
    </citation>
    <scope>NUCLEOTIDE SEQUENCE [LARGE SCALE GENOMIC DNA]</scope>
    <source>
        <strain evidence="2">441</strain>
    </source>
</reference>
<dbReference type="HOGENOM" id="CLU_3074366_0_0_1"/>
<feature type="non-terminal residue" evidence="1">
    <location>
        <position position="54"/>
    </location>
</feature>
<reference evidence="1 2" key="1">
    <citation type="submission" date="2014-04" db="EMBL/GenBank/DDBJ databases">
        <authorList>
            <consortium name="DOE Joint Genome Institute"/>
            <person name="Kuo A."/>
            <person name="Kohler A."/>
            <person name="Costa M.D."/>
            <person name="Nagy L.G."/>
            <person name="Floudas D."/>
            <person name="Copeland A."/>
            <person name="Barry K.W."/>
            <person name="Cichocki N."/>
            <person name="Veneault-Fourrey C."/>
            <person name="LaButti K."/>
            <person name="Lindquist E.A."/>
            <person name="Lipzen A."/>
            <person name="Lundell T."/>
            <person name="Morin E."/>
            <person name="Murat C."/>
            <person name="Sun H."/>
            <person name="Tunlid A."/>
            <person name="Henrissat B."/>
            <person name="Grigoriev I.V."/>
            <person name="Hibbett D.S."/>
            <person name="Martin F."/>
            <person name="Nordberg H.P."/>
            <person name="Cantor M.N."/>
            <person name="Hua S.X."/>
        </authorList>
    </citation>
    <scope>NUCLEOTIDE SEQUENCE [LARGE SCALE GENOMIC DNA]</scope>
    <source>
        <strain evidence="1 2">441</strain>
    </source>
</reference>
<accession>A0A0C9YCI6</accession>